<reference evidence="2 3" key="1">
    <citation type="submission" date="2020-07" db="EMBL/GenBank/DDBJ databases">
        <title>Sequencing the genomes of 1000 actinobacteria strains.</title>
        <authorList>
            <person name="Klenk H.-P."/>
        </authorList>
    </citation>
    <scope>NUCLEOTIDE SEQUENCE [LARGE SCALE GENOMIC DNA]</scope>
    <source>
        <strain evidence="2 3">DSM 24662</strain>
    </source>
</reference>
<dbReference type="PANTHER" id="PTHR43190:SF3">
    <property type="entry name" value="N-ACETYL-D-GLUCOSAMINE KINASE"/>
    <property type="match status" value="1"/>
</dbReference>
<evidence type="ECO:0000313" key="3">
    <source>
        <dbReference type="Proteomes" id="UP000576969"/>
    </source>
</evidence>
<comment type="caution">
    <text evidence="2">The sequence shown here is derived from an EMBL/GenBank/DDBJ whole genome shotgun (WGS) entry which is preliminary data.</text>
</comment>
<dbReference type="Proteomes" id="UP000576969">
    <property type="component" value="Unassembled WGS sequence"/>
</dbReference>
<gene>
    <name evidence="2" type="ORF">BJ991_000013</name>
</gene>
<dbReference type="SUPFAM" id="SSF53067">
    <property type="entry name" value="Actin-like ATPase domain"/>
    <property type="match status" value="1"/>
</dbReference>
<dbReference type="AlphaFoldDB" id="A0A7Y9GK29"/>
<evidence type="ECO:0000259" key="1">
    <source>
        <dbReference type="Pfam" id="PF01869"/>
    </source>
</evidence>
<dbReference type="EMBL" id="JACCBV010000001">
    <property type="protein sequence ID" value="NYE17985.1"/>
    <property type="molecule type" value="Genomic_DNA"/>
</dbReference>
<name>A0A7Y9GK29_9MICO</name>
<dbReference type="Pfam" id="PF01869">
    <property type="entry name" value="BcrAD_BadFG"/>
    <property type="match status" value="1"/>
</dbReference>
<keyword evidence="2" id="KW-0418">Kinase</keyword>
<dbReference type="InterPro" id="IPR043129">
    <property type="entry name" value="ATPase_NBD"/>
</dbReference>
<dbReference type="PANTHER" id="PTHR43190">
    <property type="entry name" value="N-ACETYL-D-GLUCOSAMINE KINASE"/>
    <property type="match status" value="1"/>
</dbReference>
<accession>A0A7Y9GK29</accession>
<dbReference type="InterPro" id="IPR052519">
    <property type="entry name" value="Euk-type_GlcNAc_Kinase"/>
</dbReference>
<dbReference type="GO" id="GO:0016301">
    <property type="term" value="F:kinase activity"/>
    <property type="evidence" value="ECO:0007669"/>
    <property type="project" value="UniProtKB-KW"/>
</dbReference>
<keyword evidence="2" id="KW-0808">Transferase</keyword>
<keyword evidence="3" id="KW-1185">Reference proteome</keyword>
<sequence length="315" mass="32940">MSAPTATGIRLAVDAGQTATKVRVERDGDGVDRLYPGVRTHEPLLPQLAQIAQALHEEVDAPLDVVSLGVSGLTAPDADAAHLLAMLGALGTRQVLLAHDSVTSFLGSLGDRRGAVIAAGTGVVTLGVGATRVTRVDGWGHIMGDAGSAYWIGREALEAAMRAYDGREGPTALTDVVRERWPNIEDAYIDLQSDPDRVRVVASFAEAVTGLAGTDAAAAQISLRAARELSRSVIAALDNVSDPFQPDADEYVSAVGGVFRSDQIRTRFEELTGEARPHVHIEDARGTGLDGAALLPLLANGHPLQSHISVAALDS</sequence>
<protein>
    <submittedName>
        <fullName evidence="2">N-acetylglucosamine kinase-like BadF-type ATPase</fullName>
    </submittedName>
</protein>
<dbReference type="RefSeq" id="WP_179486441.1">
    <property type="nucleotide sequence ID" value="NZ_JACCBV010000001.1"/>
</dbReference>
<proteinExistence type="predicted"/>
<dbReference type="InterPro" id="IPR002731">
    <property type="entry name" value="ATPase_BadF"/>
</dbReference>
<dbReference type="Gene3D" id="3.30.420.40">
    <property type="match status" value="2"/>
</dbReference>
<feature type="domain" description="ATPase BadF/BadG/BcrA/BcrD type" evidence="1">
    <location>
        <begin position="13"/>
        <end position="295"/>
    </location>
</feature>
<evidence type="ECO:0000313" key="2">
    <source>
        <dbReference type="EMBL" id="NYE17985.1"/>
    </source>
</evidence>
<organism evidence="2 3">
    <name type="scientific">Microbacterium immunditiarum</name>
    <dbReference type="NCBI Taxonomy" id="337480"/>
    <lineage>
        <taxon>Bacteria</taxon>
        <taxon>Bacillati</taxon>
        <taxon>Actinomycetota</taxon>
        <taxon>Actinomycetes</taxon>
        <taxon>Micrococcales</taxon>
        <taxon>Microbacteriaceae</taxon>
        <taxon>Microbacterium</taxon>
    </lineage>
</organism>